<feature type="compositionally biased region" description="Polar residues" evidence="1">
    <location>
        <begin position="656"/>
        <end position="669"/>
    </location>
</feature>
<feature type="compositionally biased region" description="Low complexity" evidence="1">
    <location>
        <begin position="150"/>
        <end position="167"/>
    </location>
</feature>
<proteinExistence type="predicted"/>
<comment type="caution">
    <text evidence="2">The sequence shown here is derived from an EMBL/GenBank/DDBJ whole genome shotgun (WGS) entry which is preliminary data.</text>
</comment>
<feature type="region of interest" description="Disordered" evidence="1">
    <location>
        <begin position="1"/>
        <end position="95"/>
    </location>
</feature>
<organism evidence="2 3">
    <name type="scientific">Porphyridium purpureum</name>
    <name type="common">Red alga</name>
    <name type="synonym">Porphyridium cruentum</name>
    <dbReference type="NCBI Taxonomy" id="35688"/>
    <lineage>
        <taxon>Eukaryota</taxon>
        <taxon>Rhodophyta</taxon>
        <taxon>Bangiophyceae</taxon>
        <taxon>Porphyridiales</taxon>
        <taxon>Porphyridiaceae</taxon>
        <taxon>Porphyridium</taxon>
    </lineage>
</organism>
<name>A0A5J4Z3Y5_PORPP</name>
<dbReference type="Proteomes" id="UP000324585">
    <property type="component" value="Unassembled WGS sequence"/>
</dbReference>
<feature type="compositionally biased region" description="Polar residues" evidence="1">
    <location>
        <begin position="409"/>
        <end position="421"/>
    </location>
</feature>
<dbReference type="OrthoDB" id="6040at2759"/>
<feature type="compositionally biased region" description="Basic and acidic residues" evidence="1">
    <location>
        <begin position="536"/>
        <end position="549"/>
    </location>
</feature>
<feature type="compositionally biased region" description="Polar residues" evidence="1">
    <location>
        <begin position="511"/>
        <end position="526"/>
    </location>
</feature>
<dbReference type="EMBL" id="VRMN01000001">
    <property type="protein sequence ID" value="KAA8497634.1"/>
    <property type="molecule type" value="Genomic_DNA"/>
</dbReference>
<feature type="region of interest" description="Disordered" evidence="1">
    <location>
        <begin position="655"/>
        <end position="684"/>
    </location>
</feature>
<evidence type="ECO:0000313" key="3">
    <source>
        <dbReference type="Proteomes" id="UP000324585"/>
    </source>
</evidence>
<gene>
    <name evidence="2" type="ORF">FVE85_5219</name>
</gene>
<feature type="region of interest" description="Disordered" evidence="1">
    <location>
        <begin position="380"/>
        <end position="421"/>
    </location>
</feature>
<protein>
    <recommendedName>
        <fullName evidence="4">Zinc-finger domain-containing protein</fullName>
    </recommendedName>
</protein>
<evidence type="ECO:0000313" key="2">
    <source>
        <dbReference type="EMBL" id="KAA8497634.1"/>
    </source>
</evidence>
<feature type="compositionally biased region" description="Low complexity" evidence="1">
    <location>
        <begin position="212"/>
        <end position="221"/>
    </location>
</feature>
<feature type="region of interest" description="Disordered" evidence="1">
    <location>
        <begin position="498"/>
        <end position="561"/>
    </location>
</feature>
<accession>A0A5J4Z3Y5</accession>
<evidence type="ECO:0000256" key="1">
    <source>
        <dbReference type="SAM" id="MobiDB-lite"/>
    </source>
</evidence>
<sequence>MYPSSWVTGEEARSRQQGGHVLASRGGLGQASQSVNVLQSQFQHHHQHQQELPSPSSQADVAHAPSDRQRPSHTGVVQKHSPLVRSSTIPGPAGHVQAQAQNPAIMTAQFPYLTRLQETSVGYGQSHTGDIGAGASNHSLNESLLGYSRPFSEQPSSSNPSSAVFSSIGSTPPNSAGRMPAASMGQISGSGYNDTPRRSLFPTDGHQMAGGSLPLASSSSIQPPPSTTHQYVPYQPSQAVPYVSTASASANGPGLLRTLRPSAVHSLALGGSNIPEHDIRLTRSADNSPFYFESAAYTPSTEGLLSPLPLYTNDYAYASSQGTPLLPSVAELRISSESPGSHPQSSIGGMYSAGHAVAQDGLFRSRNSFIPLRHAHGLGSGLRGGIQKDTVAEPRSPSNSRSSPHSARVLQSTQVTRNSPLLNIPRTATAVMQSSTVASGVQESSPFYYQQGYLNQSLHSTHQQQPQHHQQLYVTEQQLLHQQQYQQTQYLQSFHATEQQLPQQPQAALQSGTGMDQSASKVNRNSFGGLGGSAKSDIDHDHSSQRNHTESPTAMDKPRRRCASGGGSKFCHVCRHLGRSSFVVCSNIAHGTCRKVICERCFIKHGWPWEEARDNAATFVCCHCRNECPPRASCHTYKEVNRRRVKDQSRKVLPVSLNNNATEPESQALSDDERARHMQTGAPV</sequence>
<feature type="compositionally biased region" description="Low complexity" evidence="1">
    <location>
        <begin position="394"/>
        <end position="408"/>
    </location>
</feature>
<evidence type="ECO:0008006" key="4">
    <source>
        <dbReference type="Google" id="ProtNLM"/>
    </source>
</evidence>
<feature type="compositionally biased region" description="Low complexity" evidence="1">
    <location>
        <begin position="499"/>
        <end position="510"/>
    </location>
</feature>
<dbReference type="AlphaFoldDB" id="A0A5J4Z3Y5"/>
<keyword evidence="3" id="KW-1185">Reference proteome</keyword>
<reference evidence="3" key="1">
    <citation type="journal article" date="2019" name="Nat. Commun.">
        <title>Expansion of phycobilisome linker gene families in mesophilic red algae.</title>
        <authorList>
            <person name="Lee J."/>
            <person name="Kim D."/>
            <person name="Bhattacharya D."/>
            <person name="Yoon H.S."/>
        </authorList>
    </citation>
    <scope>NUCLEOTIDE SEQUENCE [LARGE SCALE GENOMIC DNA]</scope>
    <source>
        <strain evidence="3">CCMP 1328</strain>
    </source>
</reference>
<feature type="region of interest" description="Disordered" evidence="1">
    <location>
        <begin position="147"/>
        <end position="231"/>
    </location>
</feature>